<dbReference type="Pfam" id="PF00593">
    <property type="entry name" value="TonB_dep_Rec_b-barrel"/>
    <property type="match status" value="1"/>
</dbReference>
<name>A0A2D2AZA6_9CAUL</name>
<evidence type="ECO:0000256" key="6">
    <source>
        <dbReference type="ARBA" id="ARBA00023136"/>
    </source>
</evidence>
<evidence type="ECO:0000313" key="13">
    <source>
        <dbReference type="Proteomes" id="UP000228945"/>
    </source>
</evidence>
<evidence type="ECO:0000256" key="2">
    <source>
        <dbReference type="ARBA" id="ARBA00022448"/>
    </source>
</evidence>
<dbReference type="SUPFAM" id="SSF56935">
    <property type="entry name" value="Porins"/>
    <property type="match status" value="1"/>
</dbReference>
<evidence type="ECO:0000256" key="9">
    <source>
        <dbReference type="RuleBase" id="RU003357"/>
    </source>
</evidence>
<reference evidence="12 13" key="1">
    <citation type="submission" date="2017-10" db="EMBL/GenBank/DDBJ databases">
        <title>Genome sequence of Caulobacter mirabilis FWC38.</title>
        <authorList>
            <person name="Fiebig A."/>
            <person name="Crosson S."/>
        </authorList>
    </citation>
    <scope>NUCLEOTIDE SEQUENCE [LARGE SCALE GENOMIC DNA]</scope>
    <source>
        <strain evidence="12 13">FWC 38</strain>
    </source>
</reference>
<dbReference type="InterPro" id="IPR036942">
    <property type="entry name" value="Beta-barrel_TonB_sf"/>
</dbReference>
<dbReference type="Gene3D" id="2.170.130.10">
    <property type="entry name" value="TonB-dependent receptor, plug domain"/>
    <property type="match status" value="1"/>
</dbReference>
<evidence type="ECO:0000256" key="4">
    <source>
        <dbReference type="ARBA" id="ARBA00022692"/>
    </source>
</evidence>
<organism evidence="12 13">
    <name type="scientific">Caulobacter mirabilis</name>
    <dbReference type="NCBI Taxonomy" id="69666"/>
    <lineage>
        <taxon>Bacteria</taxon>
        <taxon>Pseudomonadati</taxon>
        <taxon>Pseudomonadota</taxon>
        <taxon>Alphaproteobacteria</taxon>
        <taxon>Caulobacterales</taxon>
        <taxon>Caulobacteraceae</taxon>
        <taxon>Caulobacter</taxon>
    </lineage>
</organism>
<proteinExistence type="inferred from homology"/>
<dbReference type="AlphaFoldDB" id="A0A2D2AZA6"/>
<keyword evidence="5 9" id="KW-0798">TonB box</keyword>
<dbReference type="InterPro" id="IPR000531">
    <property type="entry name" value="Beta-barrel_TonB"/>
</dbReference>
<dbReference type="InterPro" id="IPR039426">
    <property type="entry name" value="TonB-dep_rcpt-like"/>
</dbReference>
<dbReference type="Gene3D" id="2.40.170.20">
    <property type="entry name" value="TonB-dependent receptor, beta-barrel domain"/>
    <property type="match status" value="1"/>
</dbReference>
<feature type="domain" description="TonB-dependent receptor plug" evidence="11">
    <location>
        <begin position="127"/>
        <end position="217"/>
    </location>
</feature>
<comment type="subcellular location">
    <subcellularLocation>
        <location evidence="1 8">Cell outer membrane</location>
        <topology evidence="1 8">Multi-pass membrane protein</topology>
    </subcellularLocation>
</comment>
<keyword evidence="2 8" id="KW-0813">Transport</keyword>
<dbReference type="KEGG" id="cmb:CSW64_13435"/>
<evidence type="ECO:0000256" key="7">
    <source>
        <dbReference type="ARBA" id="ARBA00023237"/>
    </source>
</evidence>
<keyword evidence="7 8" id="KW-0998">Cell outer membrane</keyword>
<keyword evidence="4 8" id="KW-0812">Transmembrane</keyword>
<comment type="similarity">
    <text evidence="8 9">Belongs to the TonB-dependent receptor family.</text>
</comment>
<evidence type="ECO:0000256" key="8">
    <source>
        <dbReference type="PROSITE-ProRule" id="PRU01360"/>
    </source>
</evidence>
<sequence>MPAIKIGANRMWLGRAAMINRDSDDSCAERVTATGRAWRNACSQLAISTALATCLLTVVTPASAQEQTSGAAAPTEDPSKAEVTVDEVIITGSRIARRDYQSSSPIVTVGEGTLSAAGQPTLDRAIGQMPQFAAAQGLAQVGDVQARTGFSGGQSYSDLRGLGSNRSLVLLDGRRLVASNPNGSIDLNTIPTSMIGNVEVITGGASAAYGSDAIAGVVNFKLRRKFDGVELSYRRGGTTEGDAATNQFSLVMGSDFADDRGSAILAYEYADRAAVKGSTRPFFQNIRLLARPPEGIIEVGQFGSQPTIAAVNAILAGYPNTTPISGTGQYNGAIGINTDGTMFTTLAGSNCVQNYRGLDQGLLGLGITNNCRQISVALGNYFSVQVPLEKHNAMASFDYRVTEDITAYALFNFMRSSARDSTSPGSSGPGKYFRVPLNSPFVTGNAALQQLLASRPIQTTTPLALTKLLAFAGPREQTFEYNVYQAVAGLRGQLPGTELNFDVYGSYGRTDYQNIQFNDVSKAAFQTIMDGTANYTGAAGSCIGFAYNPFGSSPISAGCRQYAVRNNHNSNTTEQTVFEASVNGPLFTLPAGALSFALGVGYRSNSFEYEPDAALARGDTPSFDSSVPTGGKQTVKEVFGELSIPVFKDWVLGESLTLDLGYRYAEYDGFGGVSAYKADVTYEPIGNLLIRGGFQRSIRAPSLGELFAPTITGSNAIGAPPTAGDPCDSRSVYRTGAAASQVQALCLAQGVPSAIYPTFVYTNDTVFGSSGGNPNLTPENADSFTIGAVYKPSFSHPLFSTLNMSIDYYKISITDAIGNLSLTTIIPRCFNSDGVSNPTYSKDNVFCQQFVRDTNSGAISFAREGALNIATYETDGIDAQVEWGFALEALGLPENWGSVRINTVVTHLLGFEVASLPGSPVLDYAGSIGNSSVSPQIAHPTWKANTSVGYANGPFTVTATWRYIGEMIHQDKVANPASSTPGVPAYNYFDLNAALRISGRYDLTAGFTNLTNEEPPFVSGQPLTTDSATYDIIGRTFFVGVKARF</sequence>
<dbReference type="Proteomes" id="UP000228945">
    <property type="component" value="Chromosome"/>
</dbReference>
<dbReference type="InterPro" id="IPR012910">
    <property type="entry name" value="Plug_dom"/>
</dbReference>
<protein>
    <recommendedName>
        <fullName evidence="14">TonB-dependent receptor</fullName>
    </recommendedName>
</protein>
<dbReference type="Pfam" id="PF07715">
    <property type="entry name" value="Plug"/>
    <property type="match status" value="1"/>
</dbReference>
<evidence type="ECO:0000259" key="10">
    <source>
        <dbReference type="Pfam" id="PF00593"/>
    </source>
</evidence>
<dbReference type="EMBL" id="CP024201">
    <property type="protein sequence ID" value="ATQ43346.1"/>
    <property type="molecule type" value="Genomic_DNA"/>
</dbReference>
<evidence type="ECO:0000256" key="3">
    <source>
        <dbReference type="ARBA" id="ARBA00022452"/>
    </source>
</evidence>
<evidence type="ECO:0000259" key="11">
    <source>
        <dbReference type="Pfam" id="PF07715"/>
    </source>
</evidence>
<dbReference type="PROSITE" id="PS52016">
    <property type="entry name" value="TONB_DEPENDENT_REC_3"/>
    <property type="match status" value="1"/>
</dbReference>
<evidence type="ECO:0008006" key="14">
    <source>
        <dbReference type="Google" id="ProtNLM"/>
    </source>
</evidence>
<evidence type="ECO:0000313" key="12">
    <source>
        <dbReference type="EMBL" id="ATQ43346.1"/>
    </source>
</evidence>
<accession>A0A2D2AZA6</accession>
<evidence type="ECO:0000256" key="1">
    <source>
        <dbReference type="ARBA" id="ARBA00004571"/>
    </source>
</evidence>
<dbReference type="OrthoDB" id="7051241at2"/>
<keyword evidence="13" id="KW-1185">Reference proteome</keyword>
<dbReference type="InterPro" id="IPR037066">
    <property type="entry name" value="Plug_dom_sf"/>
</dbReference>
<dbReference type="PANTHER" id="PTHR47234:SF2">
    <property type="entry name" value="TONB-DEPENDENT RECEPTOR"/>
    <property type="match status" value="1"/>
</dbReference>
<dbReference type="PANTHER" id="PTHR47234">
    <property type="match status" value="1"/>
</dbReference>
<dbReference type="GO" id="GO:0009279">
    <property type="term" value="C:cell outer membrane"/>
    <property type="evidence" value="ECO:0007669"/>
    <property type="project" value="UniProtKB-SubCell"/>
</dbReference>
<evidence type="ECO:0000256" key="5">
    <source>
        <dbReference type="ARBA" id="ARBA00023077"/>
    </source>
</evidence>
<feature type="domain" description="TonB-dependent receptor-like beta-barrel" evidence="10">
    <location>
        <begin position="490"/>
        <end position="1010"/>
    </location>
</feature>
<keyword evidence="6 8" id="KW-0472">Membrane</keyword>
<gene>
    <name evidence="12" type="ORF">CSW64_13435</name>
</gene>
<keyword evidence="3 8" id="KW-1134">Transmembrane beta strand</keyword>